<dbReference type="GO" id="GO:0009103">
    <property type="term" value="P:lipopolysaccharide biosynthetic process"/>
    <property type="evidence" value="ECO:0007669"/>
    <property type="project" value="UniProtKB-KW"/>
</dbReference>
<evidence type="ECO:0000256" key="2">
    <source>
        <dbReference type="ARBA" id="ARBA00022475"/>
    </source>
</evidence>
<sequence length="279" mass="29332">MENHVFAAVLLAAFLHAGWNSLVKVGLDRATTMLLLTVGQAAIALPLLPFVDQPDLAAWPWIVASAVLHVGYKLFLVRAYTHADLSQAYPMARGTAPLIVTVVSALFLGARFDALALAAVLAISAGILTLALNRSGLGRMQGRALAYALGTACFTAAYTLVDGVGARVAETASGYILWMFVGDAALMVLYALVTRGDAAFSGLRASWKPGLGAGAMSVASYWIIVWAFTQVPIALVAGLRESSILFATLIAAFVLREPVSRSRWASVGLIAAGVVLMKL</sequence>
<gene>
    <name evidence="13" type="ORF">J2S73_003410</name>
</gene>
<keyword evidence="14" id="KW-1185">Reference proteome</keyword>
<dbReference type="PANTHER" id="PTHR30561">
    <property type="entry name" value="SMR FAMILY PROTON-DEPENDENT DRUG EFFLUX TRANSPORTER SUGE"/>
    <property type="match status" value="1"/>
</dbReference>
<keyword evidence="5" id="KW-0441">Lipid A biosynthesis</keyword>
<keyword evidence="8 11" id="KW-1133">Transmembrane helix</keyword>
<evidence type="ECO:0000256" key="3">
    <source>
        <dbReference type="ARBA" id="ARBA00022516"/>
    </source>
</evidence>
<keyword evidence="4" id="KW-0997">Cell inner membrane</keyword>
<evidence type="ECO:0000256" key="9">
    <source>
        <dbReference type="ARBA" id="ARBA00023098"/>
    </source>
</evidence>
<evidence type="ECO:0000256" key="10">
    <source>
        <dbReference type="ARBA" id="ARBA00023136"/>
    </source>
</evidence>
<organism evidence="13 14">
    <name type="scientific">Amorphus orientalis</name>
    <dbReference type="NCBI Taxonomy" id="649198"/>
    <lineage>
        <taxon>Bacteria</taxon>
        <taxon>Pseudomonadati</taxon>
        <taxon>Pseudomonadota</taxon>
        <taxon>Alphaproteobacteria</taxon>
        <taxon>Hyphomicrobiales</taxon>
        <taxon>Amorphaceae</taxon>
        <taxon>Amorphus</taxon>
    </lineage>
</organism>
<feature type="transmembrane region" description="Helical" evidence="11">
    <location>
        <begin position="88"/>
        <end position="108"/>
    </location>
</feature>
<keyword evidence="6 11" id="KW-0812">Transmembrane</keyword>
<reference evidence="13" key="1">
    <citation type="submission" date="2023-07" db="EMBL/GenBank/DDBJ databases">
        <title>Genomic Encyclopedia of Type Strains, Phase IV (KMG-IV): sequencing the most valuable type-strain genomes for metagenomic binning, comparative biology and taxonomic classification.</title>
        <authorList>
            <person name="Goeker M."/>
        </authorList>
    </citation>
    <scope>NUCLEOTIDE SEQUENCE</scope>
    <source>
        <strain evidence="13">DSM 21202</strain>
    </source>
</reference>
<feature type="transmembrane region" description="Helical" evidence="11">
    <location>
        <begin position="233"/>
        <end position="255"/>
    </location>
</feature>
<evidence type="ECO:0000259" key="12">
    <source>
        <dbReference type="Pfam" id="PF00892"/>
    </source>
</evidence>
<feature type="domain" description="EamA" evidence="12">
    <location>
        <begin position="8"/>
        <end position="130"/>
    </location>
</feature>
<keyword evidence="9" id="KW-0443">Lipid metabolism</keyword>
<evidence type="ECO:0000256" key="8">
    <source>
        <dbReference type="ARBA" id="ARBA00022989"/>
    </source>
</evidence>
<evidence type="ECO:0000256" key="4">
    <source>
        <dbReference type="ARBA" id="ARBA00022519"/>
    </source>
</evidence>
<dbReference type="GO" id="GO:0022857">
    <property type="term" value="F:transmembrane transporter activity"/>
    <property type="evidence" value="ECO:0007669"/>
    <property type="project" value="InterPro"/>
</dbReference>
<feature type="transmembrane region" description="Helical" evidence="11">
    <location>
        <begin position="6"/>
        <end position="23"/>
    </location>
</feature>
<proteinExistence type="predicted"/>
<name>A0AAE4AU31_9HYPH</name>
<dbReference type="Pfam" id="PF00892">
    <property type="entry name" value="EamA"/>
    <property type="match status" value="2"/>
</dbReference>
<dbReference type="Proteomes" id="UP001229244">
    <property type="component" value="Unassembled WGS sequence"/>
</dbReference>
<dbReference type="Gene3D" id="1.10.3730.20">
    <property type="match status" value="2"/>
</dbReference>
<comment type="subcellular location">
    <subcellularLocation>
        <location evidence="1">Cell membrane</location>
        <topology evidence="1">Multi-pass membrane protein</topology>
    </subcellularLocation>
</comment>
<keyword evidence="7" id="KW-0448">Lipopolysaccharide biosynthesis</keyword>
<dbReference type="PANTHER" id="PTHR30561:SF9">
    <property type="entry name" value="4-AMINO-4-DEOXY-L-ARABINOSE-PHOSPHOUNDECAPRENOL FLIPPASE SUBUNIT ARNF-RELATED"/>
    <property type="match status" value="1"/>
</dbReference>
<feature type="transmembrane region" description="Helical" evidence="11">
    <location>
        <begin position="114"/>
        <end position="132"/>
    </location>
</feature>
<dbReference type="InterPro" id="IPR000390">
    <property type="entry name" value="Small_drug/metabolite_transptr"/>
</dbReference>
<keyword evidence="3" id="KW-0444">Lipid biosynthesis</keyword>
<evidence type="ECO:0000313" key="13">
    <source>
        <dbReference type="EMBL" id="MDQ0316933.1"/>
    </source>
</evidence>
<dbReference type="AlphaFoldDB" id="A0AAE4AU31"/>
<dbReference type="SUPFAM" id="SSF103481">
    <property type="entry name" value="Multidrug resistance efflux transporter EmrE"/>
    <property type="match status" value="2"/>
</dbReference>
<feature type="transmembrane region" description="Helical" evidence="11">
    <location>
        <begin position="57"/>
        <end position="76"/>
    </location>
</feature>
<dbReference type="RefSeq" id="WP_306886827.1">
    <property type="nucleotide sequence ID" value="NZ_JAUSUL010000004.1"/>
</dbReference>
<feature type="transmembrane region" description="Helical" evidence="11">
    <location>
        <begin position="30"/>
        <end position="51"/>
    </location>
</feature>
<evidence type="ECO:0000256" key="5">
    <source>
        <dbReference type="ARBA" id="ARBA00022556"/>
    </source>
</evidence>
<evidence type="ECO:0000313" key="14">
    <source>
        <dbReference type="Proteomes" id="UP001229244"/>
    </source>
</evidence>
<evidence type="ECO:0000256" key="6">
    <source>
        <dbReference type="ARBA" id="ARBA00022692"/>
    </source>
</evidence>
<dbReference type="EMBL" id="JAUSUL010000004">
    <property type="protein sequence ID" value="MDQ0316933.1"/>
    <property type="molecule type" value="Genomic_DNA"/>
</dbReference>
<evidence type="ECO:0000256" key="7">
    <source>
        <dbReference type="ARBA" id="ARBA00022985"/>
    </source>
</evidence>
<dbReference type="GO" id="GO:0005886">
    <property type="term" value="C:plasma membrane"/>
    <property type="evidence" value="ECO:0007669"/>
    <property type="project" value="UniProtKB-SubCell"/>
</dbReference>
<keyword evidence="2" id="KW-1003">Cell membrane</keyword>
<comment type="caution">
    <text evidence="13">The sequence shown here is derived from an EMBL/GenBank/DDBJ whole genome shotgun (WGS) entry which is preliminary data.</text>
</comment>
<dbReference type="InterPro" id="IPR000620">
    <property type="entry name" value="EamA_dom"/>
</dbReference>
<feature type="transmembrane region" description="Helical" evidence="11">
    <location>
        <begin position="205"/>
        <end position="227"/>
    </location>
</feature>
<feature type="transmembrane region" description="Helical" evidence="11">
    <location>
        <begin position="173"/>
        <end position="193"/>
    </location>
</feature>
<keyword evidence="10 11" id="KW-0472">Membrane</keyword>
<accession>A0AAE4AU31</accession>
<evidence type="ECO:0000256" key="11">
    <source>
        <dbReference type="SAM" id="Phobius"/>
    </source>
</evidence>
<evidence type="ECO:0000256" key="1">
    <source>
        <dbReference type="ARBA" id="ARBA00004651"/>
    </source>
</evidence>
<protein>
    <submittedName>
        <fullName evidence="13">Drug/metabolite transporter (DMT)-like permease</fullName>
    </submittedName>
</protein>
<dbReference type="InterPro" id="IPR037185">
    <property type="entry name" value="EmrE-like"/>
</dbReference>
<dbReference type="GO" id="GO:0009245">
    <property type="term" value="P:lipid A biosynthetic process"/>
    <property type="evidence" value="ECO:0007669"/>
    <property type="project" value="UniProtKB-KW"/>
</dbReference>
<feature type="transmembrane region" description="Helical" evidence="11">
    <location>
        <begin position="144"/>
        <end position="161"/>
    </location>
</feature>
<feature type="domain" description="EamA" evidence="12">
    <location>
        <begin position="144"/>
        <end position="277"/>
    </location>
</feature>